<evidence type="ECO:0000313" key="3">
    <source>
        <dbReference type="Proteomes" id="UP001153269"/>
    </source>
</evidence>
<keyword evidence="3" id="KW-1185">Reference proteome</keyword>
<organism evidence="2 3">
    <name type="scientific">Pleuronectes platessa</name>
    <name type="common">European plaice</name>
    <dbReference type="NCBI Taxonomy" id="8262"/>
    <lineage>
        <taxon>Eukaryota</taxon>
        <taxon>Metazoa</taxon>
        <taxon>Chordata</taxon>
        <taxon>Craniata</taxon>
        <taxon>Vertebrata</taxon>
        <taxon>Euteleostomi</taxon>
        <taxon>Actinopterygii</taxon>
        <taxon>Neopterygii</taxon>
        <taxon>Teleostei</taxon>
        <taxon>Neoteleostei</taxon>
        <taxon>Acanthomorphata</taxon>
        <taxon>Carangaria</taxon>
        <taxon>Pleuronectiformes</taxon>
        <taxon>Pleuronectoidei</taxon>
        <taxon>Pleuronectidae</taxon>
        <taxon>Pleuronectes</taxon>
    </lineage>
</organism>
<evidence type="ECO:0000313" key="2">
    <source>
        <dbReference type="EMBL" id="CAB1429166.1"/>
    </source>
</evidence>
<feature type="compositionally biased region" description="Polar residues" evidence="1">
    <location>
        <begin position="1"/>
        <end position="10"/>
    </location>
</feature>
<feature type="region of interest" description="Disordered" evidence="1">
    <location>
        <begin position="1"/>
        <end position="33"/>
    </location>
</feature>
<proteinExistence type="predicted"/>
<dbReference type="EMBL" id="CADEAL010001113">
    <property type="protein sequence ID" value="CAB1429166.1"/>
    <property type="molecule type" value="Genomic_DNA"/>
</dbReference>
<reference evidence="2" key="1">
    <citation type="submission" date="2020-03" db="EMBL/GenBank/DDBJ databases">
        <authorList>
            <person name="Weist P."/>
        </authorList>
    </citation>
    <scope>NUCLEOTIDE SEQUENCE</scope>
</reference>
<protein>
    <submittedName>
        <fullName evidence="2">Uncharacterized protein</fullName>
    </submittedName>
</protein>
<comment type="caution">
    <text evidence="2">The sequence shown here is derived from an EMBL/GenBank/DDBJ whole genome shotgun (WGS) entry which is preliminary data.</text>
</comment>
<dbReference type="AlphaFoldDB" id="A0A9N7YKY5"/>
<dbReference type="Proteomes" id="UP001153269">
    <property type="component" value="Unassembled WGS sequence"/>
</dbReference>
<evidence type="ECO:0000256" key="1">
    <source>
        <dbReference type="SAM" id="MobiDB-lite"/>
    </source>
</evidence>
<gene>
    <name evidence="2" type="ORF">PLEPLA_LOCUS17141</name>
</gene>
<feature type="compositionally biased region" description="Basic and acidic residues" evidence="1">
    <location>
        <begin position="12"/>
        <end position="33"/>
    </location>
</feature>
<sequence length="112" mass="12645">MKRPRQSQLSFGKEKDTGQDEEVRKMREEEQAPCKKIEKKRPYGRTYQKTANSRRGVLACPGDTGEINSSSRASSCKDCPALSLYLQPLPPQLKTCALQSGVVDWVGWCCHR</sequence>
<accession>A0A9N7YKY5</accession>
<name>A0A9N7YKY5_PLEPL</name>